<evidence type="ECO:0000256" key="4">
    <source>
        <dbReference type="PROSITE-ProRule" id="PRU00335"/>
    </source>
</evidence>
<organism evidence="6 7">
    <name type="scientific">Blastococcus carthaginiensis</name>
    <dbReference type="NCBI Taxonomy" id="3050034"/>
    <lineage>
        <taxon>Bacteria</taxon>
        <taxon>Bacillati</taxon>
        <taxon>Actinomycetota</taxon>
        <taxon>Actinomycetes</taxon>
        <taxon>Geodermatophilales</taxon>
        <taxon>Geodermatophilaceae</taxon>
        <taxon>Blastococcus</taxon>
    </lineage>
</organism>
<dbReference type="SUPFAM" id="SSF46689">
    <property type="entry name" value="Homeodomain-like"/>
    <property type="match status" value="1"/>
</dbReference>
<proteinExistence type="predicted"/>
<dbReference type="PANTHER" id="PTHR30055:SF234">
    <property type="entry name" value="HTH-TYPE TRANSCRIPTIONAL REGULATOR BETI"/>
    <property type="match status" value="1"/>
</dbReference>
<evidence type="ECO:0000256" key="3">
    <source>
        <dbReference type="ARBA" id="ARBA00023163"/>
    </source>
</evidence>
<sequence length="236" mass="25295">MGEPTGHRARKKAQTRAHVRAVAHGLFAERGFDAVTIADVARRADVAVQTVFNHFSTKEELFFDGRTPWVSGPADAVRRRAPAQCPLAALTGYLSAFVRDRIVALDDPAHRRHVRLVAESAALRAHESHLVNECERLLAEALAEAWTDPGATHDGLVLEDPGTTAALTAATWLSAVRALLLRHRPAVASGADAAQVGEELGRLTDQVLAGLAETADHFLRRLRAAGAGPQPAHQAC</sequence>
<dbReference type="EMBL" id="JASNFN010000017">
    <property type="protein sequence ID" value="MDP5183867.1"/>
    <property type="molecule type" value="Genomic_DNA"/>
</dbReference>
<feature type="domain" description="HTH tetR-type" evidence="5">
    <location>
        <begin position="13"/>
        <end position="73"/>
    </location>
</feature>
<comment type="caution">
    <text evidence="6">The sequence shown here is derived from an EMBL/GenBank/DDBJ whole genome shotgun (WGS) entry which is preliminary data.</text>
</comment>
<evidence type="ECO:0000256" key="1">
    <source>
        <dbReference type="ARBA" id="ARBA00023015"/>
    </source>
</evidence>
<evidence type="ECO:0000313" key="6">
    <source>
        <dbReference type="EMBL" id="MDP5183867.1"/>
    </source>
</evidence>
<name>A0ABT9IF91_9ACTN</name>
<keyword evidence="3" id="KW-0804">Transcription</keyword>
<dbReference type="PRINTS" id="PR00455">
    <property type="entry name" value="HTHTETR"/>
</dbReference>
<dbReference type="InterPro" id="IPR001647">
    <property type="entry name" value="HTH_TetR"/>
</dbReference>
<dbReference type="PANTHER" id="PTHR30055">
    <property type="entry name" value="HTH-TYPE TRANSCRIPTIONAL REGULATOR RUTR"/>
    <property type="match status" value="1"/>
</dbReference>
<reference evidence="7" key="1">
    <citation type="submission" date="2023-05" db="EMBL/GenBank/DDBJ databases">
        <title>Draft genome of Pseudofrankia sp. BMG5.37.</title>
        <authorList>
            <person name="Gtari M."/>
            <person name="Ghodhbane F."/>
            <person name="Sbissi I."/>
        </authorList>
    </citation>
    <scope>NUCLEOTIDE SEQUENCE [LARGE SCALE GENOMIC DNA]</scope>
    <source>
        <strain evidence="7">BMG 814</strain>
    </source>
</reference>
<evidence type="ECO:0000259" key="5">
    <source>
        <dbReference type="PROSITE" id="PS50977"/>
    </source>
</evidence>
<dbReference type="PROSITE" id="PS50977">
    <property type="entry name" value="HTH_TETR_2"/>
    <property type="match status" value="1"/>
</dbReference>
<evidence type="ECO:0000313" key="7">
    <source>
        <dbReference type="Proteomes" id="UP001233673"/>
    </source>
</evidence>
<keyword evidence="2 4" id="KW-0238">DNA-binding</keyword>
<evidence type="ECO:0000256" key="2">
    <source>
        <dbReference type="ARBA" id="ARBA00023125"/>
    </source>
</evidence>
<dbReference type="RefSeq" id="WP_306000476.1">
    <property type="nucleotide sequence ID" value="NZ_JASNFN010000017.1"/>
</dbReference>
<keyword evidence="7" id="KW-1185">Reference proteome</keyword>
<gene>
    <name evidence="6" type="ORF">QOZ88_14605</name>
</gene>
<feature type="DNA-binding region" description="H-T-H motif" evidence="4">
    <location>
        <begin position="36"/>
        <end position="55"/>
    </location>
</feature>
<keyword evidence="1" id="KW-0805">Transcription regulation</keyword>
<dbReference type="Gene3D" id="1.10.357.10">
    <property type="entry name" value="Tetracycline Repressor, domain 2"/>
    <property type="match status" value="1"/>
</dbReference>
<dbReference type="InterPro" id="IPR009057">
    <property type="entry name" value="Homeodomain-like_sf"/>
</dbReference>
<dbReference type="Proteomes" id="UP001233673">
    <property type="component" value="Unassembled WGS sequence"/>
</dbReference>
<protein>
    <submittedName>
        <fullName evidence="6">Helix-turn-helix domain-containing protein</fullName>
    </submittedName>
</protein>
<accession>A0ABT9IF91</accession>
<dbReference type="Pfam" id="PF00440">
    <property type="entry name" value="TetR_N"/>
    <property type="match status" value="1"/>
</dbReference>
<dbReference type="InterPro" id="IPR050109">
    <property type="entry name" value="HTH-type_TetR-like_transc_reg"/>
</dbReference>